<reference evidence="2" key="1">
    <citation type="journal article" date="2023" name="Mol. Biol. Evol.">
        <title>Third-Generation Sequencing Reveals the Adaptive Role of the Epigenome in Three Deep-Sea Polychaetes.</title>
        <authorList>
            <person name="Perez M."/>
            <person name="Aroh O."/>
            <person name="Sun Y."/>
            <person name="Lan Y."/>
            <person name="Juniper S.K."/>
            <person name="Young C.R."/>
            <person name="Angers B."/>
            <person name="Qian P.Y."/>
        </authorList>
    </citation>
    <scope>NUCLEOTIDE SEQUENCE</scope>
    <source>
        <strain evidence="2">P08H-3</strain>
    </source>
</reference>
<evidence type="ECO:0000313" key="2">
    <source>
        <dbReference type="EMBL" id="KAK2163039.1"/>
    </source>
</evidence>
<evidence type="ECO:0000256" key="1">
    <source>
        <dbReference type="SAM" id="MobiDB-lite"/>
    </source>
</evidence>
<dbReference type="AlphaFoldDB" id="A0AAD9K158"/>
<feature type="compositionally biased region" description="Basic and acidic residues" evidence="1">
    <location>
        <begin position="91"/>
        <end position="101"/>
    </location>
</feature>
<evidence type="ECO:0000313" key="3">
    <source>
        <dbReference type="Proteomes" id="UP001208570"/>
    </source>
</evidence>
<comment type="caution">
    <text evidence="2">The sequence shown here is derived from an EMBL/GenBank/DDBJ whole genome shotgun (WGS) entry which is preliminary data.</text>
</comment>
<gene>
    <name evidence="2" type="ORF">LSH36_87g06003</name>
</gene>
<proteinExistence type="predicted"/>
<feature type="region of interest" description="Disordered" evidence="1">
    <location>
        <begin position="76"/>
        <end position="107"/>
    </location>
</feature>
<sequence length="129" mass="14047">MCRLLFQAVKKSQETFYAQMIYPALDSSPILENIATIGVTVPVTPVRGLLVATMPYKLIKTDGRTSLKSLYCPRKPCHSGHGQRTQAASKNSKDYKDKLHVGDNILPDPSPLRMAGLGELNNSSGIACT</sequence>
<protein>
    <submittedName>
        <fullName evidence="2">Uncharacterized protein</fullName>
    </submittedName>
</protein>
<keyword evidence="3" id="KW-1185">Reference proteome</keyword>
<organism evidence="2 3">
    <name type="scientific">Paralvinella palmiformis</name>
    <dbReference type="NCBI Taxonomy" id="53620"/>
    <lineage>
        <taxon>Eukaryota</taxon>
        <taxon>Metazoa</taxon>
        <taxon>Spiralia</taxon>
        <taxon>Lophotrochozoa</taxon>
        <taxon>Annelida</taxon>
        <taxon>Polychaeta</taxon>
        <taxon>Sedentaria</taxon>
        <taxon>Canalipalpata</taxon>
        <taxon>Terebellida</taxon>
        <taxon>Terebelliformia</taxon>
        <taxon>Alvinellidae</taxon>
        <taxon>Paralvinella</taxon>
    </lineage>
</organism>
<dbReference type="EMBL" id="JAODUP010000087">
    <property type="protein sequence ID" value="KAK2163039.1"/>
    <property type="molecule type" value="Genomic_DNA"/>
</dbReference>
<accession>A0AAD9K158</accession>
<name>A0AAD9K158_9ANNE</name>
<dbReference type="Proteomes" id="UP001208570">
    <property type="component" value="Unassembled WGS sequence"/>
</dbReference>